<reference evidence="1" key="1">
    <citation type="submission" date="2023-07" db="EMBL/GenBank/DDBJ databases">
        <authorList>
            <person name="Kim M."/>
        </authorList>
    </citation>
    <scope>NUCLEOTIDE SEQUENCE</scope>
    <source>
        <strain evidence="1">BIUV-7</strain>
    </source>
</reference>
<protein>
    <submittedName>
        <fullName evidence="1">DUF2274 domain-containing protein</fullName>
    </submittedName>
</protein>
<accession>A0ABT8YER1</accession>
<sequence>MANLKLGKLPERMPLKLTIAISPSLNQDLLQYADVYAEVYGQQESIVDLIPAILAAFIDGDRAFSKFKMTIAPRGQDV</sequence>
<dbReference type="Pfam" id="PF10038">
    <property type="entry name" value="DUF2274"/>
    <property type="match status" value="1"/>
</dbReference>
<keyword evidence="2" id="KW-1185">Reference proteome</keyword>
<dbReference type="EMBL" id="JAUOTP010000009">
    <property type="protein sequence ID" value="MDO6416263.1"/>
    <property type="molecule type" value="Genomic_DNA"/>
</dbReference>
<name>A0ABT8YER1_9SPHN</name>
<organism evidence="1 2">
    <name type="scientific">Sphingomonas natans</name>
    <dbReference type="NCBI Taxonomy" id="3063330"/>
    <lineage>
        <taxon>Bacteria</taxon>
        <taxon>Pseudomonadati</taxon>
        <taxon>Pseudomonadota</taxon>
        <taxon>Alphaproteobacteria</taxon>
        <taxon>Sphingomonadales</taxon>
        <taxon>Sphingomonadaceae</taxon>
        <taxon>Sphingomonas</taxon>
    </lineage>
</organism>
<dbReference type="Proteomes" id="UP001169764">
    <property type="component" value="Unassembled WGS sequence"/>
</dbReference>
<dbReference type="RefSeq" id="WP_303545531.1">
    <property type="nucleotide sequence ID" value="NZ_JAUOTP010000009.1"/>
</dbReference>
<comment type="caution">
    <text evidence="1">The sequence shown here is derived from an EMBL/GenBank/DDBJ whole genome shotgun (WGS) entry which is preliminary data.</text>
</comment>
<proteinExistence type="predicted"/>
<evidence type="ECO:0000313" key="1">
    <source>
        <dbReference type="EMBL" id="MDO6416263.1"/>
    </source>
</evidence>
<gene>
    <name evidence="1" type="ORF">Q4F19_17895</name>
</gene>
<dbReference type="InterPro" id="IPR018733">
    <property type="entry name" value="DUF2274"/>
</dbReference>
<evidence type="ECO:0000313" key="2">
    <source>
        <dbReference type="Proteomes" id="UP001169764"/>
    </source>
</evidence>